<evidence type="ECO:0000313" key="15">
    <source>
        <dbReference type="Proteomes" id="UP000694863"/>
    </source>
</evidence>
<dbReference type="Pfam" id="PF01254">
    <property type="entry name" value="TP2"/>
    <property type="match status" value="1"/>
</dbReference>
<keyword evidence="6" id="KW-0217">Developmental protein</keyword>
<dbReference type="PANTHER" id="PTHR17488">
    <property type="entry name" value="NUCLEAR TRANSITION PROTEIN 2"/>
    <property type="match status" value="1"/>
</dbReference>
<name>A0ABM0IRT7_ECHTE</name>
<evidence type="ECO:0000256" key="1">
    <source>
        <dbReference type="ARBA" id="ARBA00004123"/>
    </source>
</evidence>
<keyword evidence="13" id="KW-0544">Nucleosome core</keyword>
<evidence type="ECO:0000256" key="4">
    <source>
        <dbReference type="ARBA" id="ARBA00014084"/>
    </source>
</evidence>
<keyword evidence="12" id="KW-0539">Nucleus</keyword>
<evidence type="ECO:0000256" key="14">
    <source>
        <dbReference type="SAM" id="MobiDB-lite"/>
    </source>
</evidence>
<evidence type="ECO:0000256" key="9">
    <source>
        <dbReference type="ARBA" id="ARBA00022833"/>
    </source>
</evidence>
<evidence type="ECO:0000256" key="2">
    <source>
        <dbReference type="ARBA" id="ARBA00004286"/>
    </source>
</evidence>
<dbReference type="PANTHER" id="PTHR17488:SF0">
    <property type="entry name" value="NUCLEAR TRANSITION PROTEIN 2"/>
    <property type="match status" value="1"/>
</dbReference>
<dbReference type="RefSeq" id="XP_004706307.2">
    <property type="nucleotide sequence ID" value="XM_004706250.2"/>
</dbReference>
<evidence type="ECO:0000256" key="13">
    <source>
        <dbReference type="ARBA" id="ARBA00023269"/>
    </source>
</evidence>
<dbReference type="InterPro" id="IPR000678">
    <property type="entry name" value="TP2"/>
</dbReference>
<keyword evidence="7" id="KW-0479">Metal-binding</keyword>
<comment type="subcellular location">
    <subcellularLocation>
        <location evidence="2">Chromosome</location>
    </subcellularLocation>
    <subcellularLocation>
        <location evidence="1">Nucleus</location>
    </subcellularLocation>
</comment>
<dbReference type="Proteomes" id="UP000694863">
    <property type="component" value="Unplaced"/>
</dbReference>
<feature type="region of interest" description="Disordered" evidence="14">
    <location>
        <begin position="1"/>
        <end position="28"/>
    </location>
</feature>
<evidence type="ECO:0000256" key="7">
    <source>
        <dbReference type="ARBA" id="ARBA00022723"/>
    </source>
</evidence>
<feature type="compositionally biased region" description="Polar residues" evidence="14">
    <location>
        <begin position="1"/>
        <end position="16"/>
    </location>
</feature>
<proteinExistence type="inferred from homology"/>
<evidence type="ECO:0000256" key="6">
    <source>
        <dbReference type="ARBA" id="ARBA00022473"/>
    </source>
</evidence>
<evidence type="ECO:0000256" key="11">
    <source>
        <dbReference type="ARBA" id="ARBA00023125"/>
    </source>
</evidence>
<keyword evidence="9" id="KW-0862">Zinc</keyword>
<protein>
    <recommendedName>
        <fullName evidence="4">Nuclear transition protein 2</fullName>
    </recommendedName>
</protein>
<reference evidence="16" key="1">
    <citation type="submission" date="2025-08" db="UniProtKB">
        <authorList>
            <consortium name="RefSeq"/>
        </authorList>
    </citation>
    <scope>IDENTIFICATION</scope>
</reference>
<evidence type="ECO:0000313" key="16">
    <source>
        <dbReference type="RefSeq" id="XP_004706307.2"/>
    </source>
</evidence>
<accession>A0ABM0IRT7</accession>
<dbReference type="GeneID" id="101646899"/>
<comment type="similarity">
    <text evidence="3">Belongs to the nuclear transition protein 2 family.</text>
</comment>
<evidence type="ECO:0000256" key="8">
    <source>
        <dbReference type="ARBA" id="ARBA00022782"/>
    </source>
</evidence>
<organism evidence="15 16">
    <name type="scientific">Echinops telfairi</name>
    <name type="common">Lesser hedgehog tenrec</name>
    <dbReference type="NCBI Taxonomy" id="9371"/>
    <lineage>
        <taxon>Eukaryota</taxon>
        <taxon>Metazoa</taxon>
        <taxon>Chordata</taxon>
        <taxon>Craniata</taxon>
        <taxon>Vertebrata</taxon>
        <taxon>Euteleostomi</taxon>
        <taxon>Mammalia</taxon>
        <taxon>Eutheria</taxon>
        <taxon>Afrotheria</taxon>
        <taxon>Tenrecidae</taxon>
        <taxon>Tenrecinae</taxon>
        <taxon>Echinops</taxon>
    </lineage>
</organism>
<keyword evidence="11" id="KW-0238">DNA-binding</keyword>
<evidence type="ECO:0000256" key="3">
    <source>
        <dbReference type="ARBA" id="ARBA00007136"/>
    </source>
</evidence>
<gene>
    <name evidence="16" type="primary">TNP2</name>
</gene>
<keyword evidence="5" id="KW-0158">Chromosome</keyword>
<feature type="region of interest" description="Disordered" evidence="14">
    <location>
        <begin position="41"/>
        <end position="139"/>
    </location>
</feature>
<sequence length="139" mass="15384">MDTKTQSLPITQPQSHRSSRSKSHTCSHFCSCSSHCQGCSLGQRGSRGTSLNPPSHRCPGSHRSLAHQSQSPQASPPPKHSKQTMHAHHPPTRVTAPCKSHSRGRKPLAGRVNKKKGKRRRQAHKPRRRLGLPTGRKHN</sequence>
<keyword evidence="10" id="KW-0744">Spermatogenesis</keyword>
<keyword evidence="15" id="KW-1185">Reference proteome</keyword>
<evidence type="ECO:0000256" key="5">
    <source>
        <dbReference type="ARBA" id="ARBA00022454"/>
    </source>
</evidence>
<keyword evidence="8" id="KW-0221">Differentiation</keyword>
<feature type="compositionally biased region" description="Basic residues" evidence="14">
    <location>
        <begin position="79"/>
        <end position="91"/>
    </location>
</feature>
<evidence type="ECO:0000256" key="12">
    <source>
        <dbReference type="ARBA" id="ARBA00023242"/>
    </source>
</evidence>
<feature type="compositionally biased region" description="Basic residues" evidence="14">
    <location>
        <begin position="100"/>
        <end position="139"/>
    </location>
</feature>
<evidence type="ECO:0000256" key="10">
    <source>
        <dbReference type="ARBA" id="ARBA00022871"/>
    </source>
</evidence>